<evidence type="ECO:0000313" key="1">
    <source>
        <dbReference type="EMBL" id="GGP21327.1"/>
    </source>
</evidence>
<dbReference type="Gene3D" id="3.50.30.30">
    <property type="match status" value="1"/>
</dbReference>
<protein>
    <recommendedName>
        <fullName evidence="3">Peptidase M28 domain-containing protein</fullName>
    </recommendedName>
</protein>
<dbReference type="RefSeq" id="WP_188596595.1">
    <property type="nucleotide sequence ID" value="NZ_BMNL01000003.1"/>
</dbReference>
<gene>
    <name evidence="1" type="ORF">GCM10007981_12700</name>
</gene>
<accession>A0A830GV21</accession>
<dbReference type="AlphaFoldDB" id="A0A830GV21"/>
<dbReference type="Gene3D" id="3.40.630.10">
    <property type="entry name" value="Zn peptidases"/>
    <property type="match status" value="1"/>
</dbReference>
<sequence>MECPFPVLPGSDAERRLLSMLLTELDYHDLMYVLQPVHVVVPEYEVASVVEGSNEVEAGPLPPSPFYEGRTSNYVVADMPRDPLELKGTYRSAVEAGAELLVLRGPGFGFIPQGPGLSLQSNDYPPIPAVVVDGEVKAGSPIEVHLRGRVREGLAYNLVVDRQGDSDETVVFLTHVDSWPRTADACPAVNVMTRLVRFVASRNPRKSFRFVFATARHFGDPALPGMHWGVGHRHYFSRFDDAVLAIDFEAATTLSMVASEEAHGLLGIGPGFSPFAASVHPDMMGIPTIHLEGGLDMMGALESIVESVDSMDRVADRLAERYAAAISPSLSRFGAGNLINKIDGSNLASVRRLMTRYLVVNERKIVRPLSILDFLSTARGAEVIEVGSGFRLMGRQSPGSLGRALINDLTQELRYILMRGE</sequence>
<dbReference type="Proteomes" id="UP000610960">
    <property type="component" value="Unassembled WGS sequence"/>
</dbReference>
<evidence type="ECO:0000313" key="2">
    <source>
        <dbReference type="Proteomes" id="UP000610960"/>
    </source>
</evidence>
<proteinExistence type="predicted"/>
<reference evidence="1" key="2">
    <citation type="submission" date="2020-09" db="EMBL/GenBank/DDBJ databases">
        <authorList>
            <person name="Sun Q."/>
            <person name="Ohkuma M."/>
        </authorList>
    </citation>
    <scope>NUCLEOTIDE SEQUENCE</scope>
    <source>
        <strain evidence="1">JCM 10088</strain>
    </source>
</reference>
<keyword evidence="2" id="KW-1185">Reference proteome</keyword>
<name>A0A830GV21_9CREN</name>
<comment type="caution">
    <text evidence="1">The sequence shown here is derived from an EMBL/GenBank/DDBJ whole genome shotgun (WGS) entry which is preliminary data.</text>
</comment>
<dbReference type="SUPFAM" id="SSF53187">
    <property type="entry name" value="Zn-dependent exopeptidases"/>
    <property type="match status" value="1"/>
</dbReference>
<evidence type="ECO:0008006" key="3">
    <source>
        <dbReference type="Google" id="ProtNLM"/>
    </source>
</evidence>
<reference evidence="1" key="1">
    <citation type="journal article" date="2014" name="Int. J. Syst. Evol. Microbiol.">
        <title>Complete genome sequence of Corynebacterium casei LMG S-19264T (=DSM 44701T), isolated from a smear-ripened cheese.</title>
        <authorList>
            <consortium name="US DOE Joint Genome Institute (JGI-PGF)"/>
            <person name="Walter F."/>
            <person name="Albersmeier A."/>
            <person name="Kalinowski J."/>
            <person name="Ruckert C."/>
        </authorList>
    </citation>
    <scope>NUCLEOTIDE SEQUENCE</scope>
    <source>
        <strain evidence="1">JCM 10088</strain>
    </source>
</reference>
<organism evidence="1 2">
    <name type="scientific">Thermocladium modestius</name>
    <dbReference type="NCBI Taxonomy" id="62609"/>
    <lineage>
        <taxon>Archaea</taxon>
        <taxon>Thermoproteota</taxon>
        <taxon>Thermoprotei</taxon>
        <taxon>Thermoproteales</taxon>
        <taxon>Thermoproteaceae</taxon>
        <taxon>Thermocladium</taxon>
    </lineage>
</organism>
<dbReference type="EMBL" id="BMNL01000003">
    <property type="protein sequence ID" value="GGP21327.1"/>
    <property type="molecule type" value="Genomic_DNA"/>
</dbReference>